<dbReference type="EMBL" id="JACIDK010000005">
    <property type="protein sequence ID" value="MBB3892589.1"/>
    <property type="molecule type" value="Genomic_DNA"/>
</dbReference>
<keyword evidence="1" id="KW-0732">Signal</keyword>
<dbReference type="SUPFAM" id="SSF55961">
    <property type="entry name" value="Bet v1-like"/>
    <property type="match status" value="1"/>
</dbReference>
<dbReference type="Gene3D" id="3.30.530.20">
    <property type="match status" value="1"/>
</dbReference>
<feature type="signal peptide" evidence="1">
    <location>
        <begin position="1"/>
        <end position="19"/>
    </location>
</feature>
<evidence type="ECO:0000313" key="3">
    <source>
        <dbReference type="Proteomes" id="UP000530564"/>
    </source>
</evidence>
<proteinExistence type="predicted"/>
<dbReference type="AlphaFoldDB" id="A0A840A3P6"/>
<evidence type="ECO:0000256" key="1">
    <source>
        <dbReference type="SAM" id="SignalP"/>
    </source>
</evidence>
<feature type="chain" id="PRO_5032595866" description="ATPase" evidence="1">
    <location>
        <begin position="20"/>
        <end position="174"/>
    </location>
</feature>
<accession>A0A840A3P6</accession>
<dbReference type="InterPro" id="IPR023393">
    <property type="entry name" value="START-like_dom_sf"/>
</dbReference>
<keyword evidence="3" id="KW-1185">Reference proteome</keyword>
<organism evidence="2 3">
    <name type="scientific">Phenylobacterium haematophilum</name>
    <dbReference type="NCBI Taxonomy" id="98513"/>
    <lineage>
        <taxon>Bacteria</taxon>
        <taxon>Pseudomonadati</taxon>
        <taxon>Pseudomonadota</taxon>
        <taxon>Alphaproteobacteria</taxon>
        <taxon>Caulobacterales</taxon>
        <taxon>Caulobacteraceae</taxon>
        <taxon>Phenylobacterium</taxon>
    </lineage>
</organism>
<dbReference type="Proteomes" id="UP000530564">
    <property type="component" value="Unassembled WGS sequence"/>
</dbReference>
<protein>
    <recommendedName>
        <fullName evidence="4">ATPase</fullName>
    </recommendedName>
</protein>
<reference evidence="2 3" key="1">
    <citation type="submission" date="2020-08" db="EMBL/GenBank/DDBJ databases">
        <title>Genomic Encyclopedia of Type Strains, Phase IV (KMG-IV): sequencing the most valuable type-strain genomes for metagenomic binning, comparative biology and taxonomic classification.</title>
        <authorList>
            <person name="Goeker M."/>
        </authorList>
    </citation>
    <scope>NUCLEOTIDE SEQUENCE [LARGE SCALE GENOMIC DNA]</scope>
    <source>
        <strain evidence="2 3">DSM 21793</strain>
    </source>
</reference>
<evidence type="ECO:0008006" key="4">
    <source>
        <dbReference type="Google" id="ProtNLM"/>
    </source>
</evidence>
<dbReference type="RefSeq" id="WP_183775200.1">
    <property type="nucleotide sequence ID" value="NZ_JACIDK010000005.1"/>
</dbReference>
<sequence length="174" mass="17964">MKVLGIIAALLLATGSAHAEVADSGPAGFQVRHVVEIAAPAAKVRTAALDIGKWWNSSHTYSGDAKNLSIDASGCFCEKLPDGFVRHMTLVYSAPDALRLAGALGPLATTGASGHLGLAFGKTSDSKKTQLTLTYDVGGYARGGLAQTWAAPVDGVLGEQVARLKTYVETGKPN</sequence>
<gene>
    <name evidence="2" type="ORF">GGQ61_003325</name>
</gene>
<evidence type="ECO:0000313" key="2">
    <source>
        <dbReference type="EMBL" id="MBB3892589.1"/>
    </source>
</evidence>
<name>A0A840A3P6_9CAUL</name>
<comment type="caution">
    <text evidence="2">The sequence shown here is derived from an EMBL/GenBank/DDBJ whole genome shotgun (WGS) entry which is preliminary data.</text>
</comment>